<dbReference type="AlphaFoldDB" id="A0A4S2MDC6"/>
<evidence type="ECO:0000256" key="13">
    <source>
        <dbReference type="SAM" id="Coils"/>
    </source>
</evidence>
<dbReference type="SUPFAM" id="SSF52058">
    <property type="entry name" value="L domain-like"/>
    <property type="match status" value="1"/>
</dbReference>
<dbReference type="EMBL" id="SJOL01001578">
    <property type="protein sequence ID" value="TGZ74660.1"/>
    <property type="molecule type" value="Genomic_DNA"/>
</dbReference>
<dbReference type="Gene3D" id="3.80.10.10">
    <property type="entry name" value="Ribonuclease Inhibitor"/>
    <property type="match status" value="2"/>
</dbReference>
<keyword evidence="5" id="KW-0677">Repeat</keyword>
<dbReference type="InterPro" id="IPR025875">
    <property type="entry name" value="Leu-rich_rpt_4"/>
</dbReference>
<dbReference type="Pfam" id="PF12799">
    <property type="entry name" value="LRR_4"/>
    <property type="match status" value="1"/>
</dbReference>
<feature type="region of interest" description="Disordered" evidence="14">
    <location>
        <begin position="377"/>
        <end position="474"/>
    </location>
</feature>
<evidence type="ECO:0000256" key="8">
    <source>
        <dbReference type="ARBA" id="ARBA00023212"/>
    </source>
</evidence>
<organism evidence="15 16">
    <name type="scientific">Opisthorchis felineus</name>
    <dbReference type="NCBI Taxonomy" id="147828"/>
    <lineage>
        <taxon>Eukaryota</taxon>
        <taxon>Metazoa</taxon>
        <taxon>Spiralia</taxon>
        <taxon>Lophotrochozoa</taxon>
        <taxon>Platyhelminthes</taxon>
        <taxon>Trematoda</taxon>
        <taxon>Digenea</taxon>
        <taxon>Opisthorchiida</taxon>
        <taxon>Opisthorchiata</taxon>
        <taxon>Opisthorchiidae</taxon>
        <taxon>Opisthorchis</taxon>
    </lineage>
</organism>
<dbReference type="STRING" id="147828.A0A4S2MDC6"/>
<reference evidence="15 16" key="1">
    <citation type="journal article" date="2019" name="BMC Genomics">
        <title>New insights from Opisthorchis felineus genome: update on genomics of the epidemiologically important liver flukes.</title>
        <authorList>
            <person name="Ershov N.I."/>
            <person name="Mordvinov V.A."/>
            <person name="Prokhortchouk E.B."/>
            <person name="Pakharukova M.Y."/>
            <person name="Gunbin K.V."/>
            <person name="Ustyantsev K."/>
            <person name="Genaev M.A."/>
            <person name="Blinov A.G."/>
            <person name="Mazur A."/>
            <person name="Boulygina E."/>
            <person name="Tsygankova S."/>
            <person name="Khrameeva E."/>
            <person name="Chekanov N."/>
            <person name="Fan G."/>
            <person name="Xiao A."/>
            <person name="Zhang H."/>
            <person name="Xu X."/>
            <person name="Yang H."/>
            <person name="Solovyev V."/>
            <person name="Lee S.M."/>
            <person name="Liu X."/>
            <person name="Afonnikov D.A."/>
            <person name="Skryabin K.G."/>
        </authorList>
    </citation>
    <scope>NUCLEOTIDE SEQUENCE [LARGE SCALE GENOMIC DNA]</scope>
    <source>
        <strain evidence="15">AK-0245</strain>
        <tissue evidence="15">Whole organism</tissue>
    </source>
</reference>
<name>A0A4S2MDC6_OPIFE</name>
<feature type="coiled-coil region" evidence="13">
    <location>
        <begin position="664"/>
        <end position="691"/>
    </location>
</feature>
<dbReference type="PANTHER" id="PTHR15454">
    <property type="entry name" value="NISCHARIN RELATED"/>
    <property type="match status" value="1"/>
</dbReference>
<accession>A0A4S2MDC6</accession>
<dbReference type="PROSITE" id="PS51450">
    <property type="entry name" value="LRR"/>
    <property type="match status" value="4"/>
</dbReference>
<keyword evidence="8" id="KW-0206">Cytoskeleton</keyword>
<evidence type="ECO:0000256" key="5">
    <source>
        <dbReference type="ARBA" id="ARBA00022737"/>
    </source>
</evidence>
<dbReference type="GO" id="GO:0051301">
    <property type="term" value="P:cell division"/>
    <property type="evidence" value="ECO:0007669"/>
    <property type="project" value="UniProtKB-KW"/>
</dbReference>
<evidence type="ECO:0000256" key="6">
    <source>
        <dbReference type="ARBA" id="ARBA00022776"/>
    </source>
</evidence>
<feature type="compositionally biased region" description="Basic and acidic residues" evidence="14">
    <location>
        <begin position="408"/>
        <end position="418"/>
    </location>
</feature>
<dbReference type="SMART" id="SM00365">
    <property type="entry name" value="LRR_SD22"/>
    <property type="match status" value="4"/>
</dbReference>
<evidence type="ECO:0000256" key="2">
    <source>
        <dbReference type="ARBA" id="ARBA00022490"/>
    </source>
</evidence>
<comment type="caution">
    <text evidence="15">The sequence shown here is derived from an EMBL/GenBank/DDBJ whole genome shotgun (WGS) entry which is preliminary data.</text>
</comment>
<feature type="coiled-coil region" evidence="13">
    <location>
        <begin position="791"/>
        <end position="1050"/>
    </location>
</feature>
<protein>
    <recommendedName>
        <fullName evidence="12">Leucine-rich repeat and coiled-coil domain-containing protein 1</fullName>
    </recommendedName>
</protein>
<keyword evidence="16" id="KW-1185">Reference proteome</keyword>
<keyword evidence="4" id="KW-0132">Cell division</keyword>
<evidence type="ECO:0000256" key="12">
    <source>
        <dbReference type="ARBA" id="ARBA00067351"/>
    </source>
</evidence>
<feature type="region of interest" description="Disordered" evidence="14">
    <location>
        <begin position="1128"/>
        <end position="1163"/>
    </location>
</feature>
<evidence type="ECO:0000256" key="9">
    <source>
        <dbReference type="ARBA" id="ARBA00023306"/>
    </source>
</evidence>
<comment type="function">
    <text evidence="10">Required for the organization of the mitotic spindle. Maintains the structural integrity of centrosomes during mitosis.</text>
</comment>
<keyword evidence="9" id="KW-0131">Cell cycle</keyword>
<feature type="compositionally biased region" description="Polar residues" evidence="14">
    <location>
        <begin position="385"/>
        <end position="406"/>
    </location>
</feature>
<dbReference type="InterPro" id="IPR001611">
    <property type="entry name" value="Leu-rich_rpt"/>
</dbReference>
<keyword evidence="6" id="KW-0498">Mitosis</keyword>
<feature type="coiled-coil region" evidence="13">
    <location>
        <begin position="599"/>
        <end position="636"/>
    </location>
</feature>
<evidence type="ECO:0000313" key="16">
    <source>
        <dbReference type="Proteomes" id="UP000308267"/>
    </source>
</evidence>
<keyword evidence="3" id="KW-0433">Leucine-rich repeat</keyword>
<dbReference type="Proteomes" id="UP000308267">
    <property type="component" value="Unassembled WGS sequence"/>
</dbReference>
<proteinExistence type="inferred from homology"/>
<dbReference type="GO" id="GO:0005737">
    <property type="term" value="C:cytoplasm"/>
    <property type="evidence" value="ECO:0007669"/>
    <property type="project" value="TreeGrafter"/>
</dbReference>
<dbReference type="PANTHER" id="PTHR15454:SF34">
    <property type="entry name" value="LEUCINE-RICH REPEAT AND COILED-COIL DOMAIN-CONTAINING PROTEIN 1"/>
    <property type="match status" value="1"/>
</dbReference>
<evidence type="ECO:0000256" key="7">
    <source>
        <dbReference type="ARBA" id="ARBA00023054"/>
    </source>
</evidence>
<gene>
    <name evidence="15" type="ORF">CRM22_000809</name>
</gene>
<feature type="compositionally biased region" description="Basic and acidic residues" evidence="14">
    <location>
        <begin position="219"/>
        <end position="241"/>
    </location>
</feature>
<dbReference type="OrthoDB" id="7451790at2759"/>
<feature type="region of interest" description="Disordered" evidence="14">
    <location>
        <begin position="219"/>
        <end position="247"/>
    </location>
</feature>
<dbReference type="InterPro" id="IPR032675">
    <property type="entry name" value="LRR_dom_sf"/>
</dbReference>
<comment type="similarity">
    <text evidence="11">Belongs to the LRRCC1 family.</text>
</comment>
<feature type="compositionally biased region" description="Polar residues" evidence="14">
    <location>
        <begin position="1137"/>
        <end position="1163"/>
    </location>
</feature>
<feature type="coiled-coil region" evidence="13">
    <location>
        <begin position="738"/>
        <end position="765"/>
    </location>
</feature>
<feature type="compositionally biased region" description="Polar residues" evidence="14">
    <location>
        <begin position="447"/>
        <end position="459"/>
    </location>
</feature>
<evidence type="ECO:0000313" key="15">
    <source>
        <dbReference type="EMBL" id="TGZ74660.1"/>
    </source>
</evidence>
<evidence type="ECO:0000256" key="10">
    <source>
        <dbReference type="ARBA" id="ARBA00054059"/>
    </source>
</evidence>
<sequence>MVQPAEIYKIDSGVGALPSVKLDKSTALLNLHHNGIAKIEALDRAIQLQHLDLSSNLISRMEGLNGLKHLHTLNLSSNIIRKVEGIESLRSLVNLDLSFNVIDDLAGLRGLHGQNYNLTVLHLQGNRLNSVEHLLQHISGLEKLRQLTLADPQACFNNPLCSVGDYRQTVLGTLSQLVILDNLDRSGRPVQVDLSVTYPELKDFLDFVNAPSTVEALEFERPTQDQDISRPDQQENGDIHRSKTVSQGSWYKATSIHSNQNNTNAEVTGTSDKHFHCTLSSATERRLANLEDKLSSLMALQLSCFGQPVAVHREYPFEAPGNTRNALPIICERNTSILNSAGEGFVDSGQVVQPVCEHETKATTVSSARATMLHPGETLEAPSTRRPTTATFSKSPSPVTFSSATSREAPRAIAEEHPPGAPKKPNTVRTTARSNGHPVHGKPISSRRANSTPSGNYGTTIPVREPLFPRSPVGKNLSMQRRYESRELMEDNLGRTLGQLLQELHTERNQRKAAENVCRELMDQVRRLEASAADEAKVMEATEKLKQAFTAEHRARLDAETRIRELDGRLLEVSSTLDVMQTREEAEKSRMVEETNKMSTRLMELARDYEKAVNRAEQAEKKVSEMQSLLQKRDSENKELSEKRFALDSPELNQLLAAHTETVELRHQQTLKALNEKLESSEARYHSLEEEFRVALRIEADRYGDYSFHSMSTSSNNDYFYLTLFRLKTIFDQLFKAMGILKQQLVDVEQRNKDLEQRDRTAQQLISELTTAIKEQKSRTVSQQKSNLIVQNNQKERIATLETQLQEAQNRFSILENLRKENKHLKAELAAQESLVMGLRAERRNWSEELAQQGSTLAQDRGRLEAKVEAQAEEIISLKKNLEQQLDNVKIKSKIIDDQTETIRDLKKATTENQRELKRVQDDAAAVRQRLEEQLLQKKKETDENEANLERLVARKEELKETVIELESKNEELQAQNESLNQRWCDRTSLLDKLEKQVELMRQTWEREQQTLISERDIARERINELQTQIEQMNIDYQRQLEMINEAKNVAISTTQREAELLRSNCESRVAEVESEMRAVLIETEHARNVMEARLRKLSMALLDSTTLSAPPLSHCYKSQSNHWFTHQGVDSGPSLRPTSESSKVVETVNPSSTSSGFINSNP</sequence>
<keyword evidence="2" id="KW-0963">Cytoplasm</keyword>
<evidence type="ECO:0000256" key="11">
    <source>
        <dbReference type="ARBA" id="ARBA00061329"/>
    </source>
</evidence>
<evidence type="ECO:0000256" key="14">
    <source>
        <dbReference type="SAM" id="MobiDB-lite"/>
    </source>
</evidence>
<evidence type="ECO:0000256" key="4">
    <source>
        <dbReference type="ARBA" id="ARBA00022618"/>
    </source>
</evidence>
<evidence type="ECO:0000256" key="3">
    <source>
        <dbReference type="ARBA" id="ARBA00022614"/>
    </source>
</evidence>
<dbReference type="GO" id="GO:0005814">
    <property type="term" value="C:centriole"/>
    <property type="evidence" value="ECO:0007669"/>
    <property type="project" value="UniProtKB-SubCell"/>
</dbReference>
<feature type="coiled-coil region" evidence="13">
    <location>
        <begin position="497"/>
        <end position="531"/>
    </location>
</feature>
<evidence type="ECO:0000256" key="1">
    <source>
        <dbReference type="ARBA" id="ARBA00004114"/>
    </source>
</evidence>
<dbReference type="FunFam" id="3.80.10.10:FF:000148">
    <property type="entry name" value="Leucine rich repeat and coiled-coil centrosomal protein 1"/>
    <property type="match status" value="1"/>
</dbReference>
<keyword evidence="7 13" id="KW-0175">Coiled coil</keyword>
<comment type="subcellular location">
    <subcellularLocation>
        <location evidence="1">Cytoplasm</location>
        <location evidence="1">Cytoskeleton</location>
        <location evidence="1">Microtubule organizing center</location>
        <location evidence="1">Centrosome</location>
        <location evidence="1">Centriole</location>
    </subcellularLocation>
</comment>